<proteinExistence type="predicted"/>
<evidence type="ECO:0000256" key="1">
    <source>
        <dbReference type="SAM" id="Phobius"/>
    </source>
</evidence>
<dbReference type="Proteomes" id="UP000000365">
    <property type="component" value="Chromosome"/>
</dbReference>
<dbReference type="KEGG" id="mla:Mlab_1075"/>
<name>A2SSD8_METLZ</name>
<dbReference type="GO" id="GO:0022904">
    <property type="term" value="P:respiratory electron transport chain"/>
    <property type="evidence" value="ECO:0007669"/>
    <property type="project" value="InterPro"/>
</dbReference>
<dbReference type="Pfam" id="PF14358">
    <property type="entry name" value="DUF4405"/>
    <property type="match status" value="1"/>
</dbReference>
<organism evidence="3 4">
    <name type="scientific">Methanocorpusculum labreanum (strain ATCC 43576 / DSM 4855 / Z)</name>
    <dbReference type="NCBI Taxonomy" id="410358"/>
    <lineage>
        <taxon>Archaea</taxon>
        <taxon>Methanobacteriati</taxon>
        <taxon>Methanobacteriota</taxon>
        <taxon>Stenosarchaea group</taxon>
        <taxon>Methanomicrobia</taxon>
        <taxon>Methanomicrobiales</taxon>
        <taxon>Methanocorpusculaceae</taxon>
        <taxon>Methanocorpusculum</taxon>
    </lineage>
</organism>
<sequence>MLIHEYKHSMEKYRCGGATEGPMKNARMNAWVDLAAFIAAVATCVTGYVLWAFFPLGSGRGAMNFLDVSYQVWYDLHFYTSTLFVVLVAIHLILHYRWIRNMRMMLVKK</sequence>
<protein>
    <recommendedName>
        <fullName evidence="2">Flavinylation-associated cytochrome domain-containing protein</fullName>
    </recommendedName>
</protein>
<reference evidence="3 4" key="1">
    <citation type="journal article" date="2009" name="Stand. Genomic Sci.">
        <title>Complete genome sequence of Methanocorpusculum labreanum type strain Z.</title>
        <authorList>
            <person name="Anderson I.J."/>
            <person name="Sieprawska-Lupa M."/>
            <person name="Goltsman E."/>
            <person name="Lapidus A."/>
            <person name="Copeland A."/>
            <person name="Glavina Del Rio T."/>
            <person name="Tice H."/>
            <person name="Dalin E."/>
            <person name="Barry K."/>
            <person name="Pitluck S."/>
            <person name="Hauser L."/>
            <person name="Land M."/>
            <person name="Lucas S."/>
            <person name="Richardson P."/>
            <person name="Whitman W.B."/>
            <person name="Kyrpides N.C."/>
        </authorList>
    </citation>
    <scope>NUCLEOTIDE SEQUENCE [LARGE SCALE GENOMIC DNA]</scope>
    <source>
        <strain evidence="4">ATCC 43576 / DSM 4855 / Z</strain>
    </source>
</reference>
<accession>A2SSD8</accession>
<feature type="domain" description="Flavinylation-associated cytochrome" evidence="2">
    <location>
        <begin position="31"/>
        <end position="96"/>
    </location>
</feature>
<evidence type="ECO:0000259" key="2">
    <source>
        <dbReference type="Pfam" id="PF14358"/>
    </source>
</evidence>
<dbReference type="InterPro" id="IPR025517">
    <property type="entry name" value="DUF4405"/>
</dbReference>
<dbReference type="InterPro" id="IPR016174">
    <property type="entry name" value="Di-haem_cyt_TM"/>
</dbReference>
<feature type="transmembrane region" description="Helical" evidence="1">
    <location>
        <begin position="76"/>
        <end position="99"/>
    </location>
</feature>
<dbReference type="SUPFAM" id="SSF81342">
    <property type="entry name" value="Transmembrane di-heme cytochromes"/>
    <property type="match status" value="1"/>
</dbReference>
<feature type="transmembrane region" description="Helical" evidence="1">
    <location>
        <begin position="31"/>
        <end position="56"/>
    </location>
</feature>
<dbReference type="EMBL" id="CP000559">
    <property type="protein sequence ID" value="ABN07244.1"/>
    <property type="molecule type" value="Genomic_DNA"/>
</dbReference>
<keyword evidence="1" id="KW-0472">Membrane</keyword>
<keyword evidence="1" id="KW-0812">Transmembrane</keyword>
<dbReference type="GO" id="GO:0016020">
    <property type="term" value="C:membrane"/>
    <property type="evidence" value="ECO:0007669"/>
    <property type="project" value="InterPro"/>
</dbReference>
<dbReference type="Gene3D" id="1.20.950.20">
    <property type="entry name" value="Transmembrane di-heme cytochromes, Chain C"/>
    <property type="match status" value="1"/>
</dbReference>
<keyword evidence="4" id="KW-1185">Reference proteome</keyword>
<dbReference type="AlphaFoldDB" id="A2SSD8"/>
<gene>
    <name evidence="3" type="ordered locus">Mlab_1075</name>
</gene>
<dbReference type="HOGENOM" id="CLU_173765_0_0_2"/>
<keyword evidence="1" id="KW-1133">Transmembrane helix</keyword>
<dbReference type="eggNOG" id="arCOG04002">
    <property type="taxonomic scope" value="Archaea"/>
</dbReference>
<dbReference type="STRING" id="410358.Mlab_1075"/>
<evidence type="ECO:0000313" key="4">
    <source>
        <dbReference type="Proteomes" id="UP000000365"/>
    </source>
</evidence>
<evidence type="ECO:0000313" key="3">
    <source>
        <dbReference type="EMBL" id="ABN07244.1"/>
    </source>
</evidence>